<organism evidence="2 3">
    <name type="scientific">Meiothermus ruber (strain ATCC 35948 / DSM 1279 / VKM B-1258 / 21)</name>
    <name type="common">Thermus ruber</name>
    <dbReference type="NCBI Taxonomy" id="504728"/>
    <lineage>
        <taxon>Bacteria</taxon>
        <taxon>Thermotogati</taxon>
        <taxon>Deinococcota</taxon>
        <taxon>Deinococci</taxon>
        <taxon>Thermales</taxon>
        <taxon>Thermaceae</taxon>
        <taxon>Meiothermus</taxon>
    </lineage>
</organism>
<evidence type="ECO:0000313" key="3">
    <source>
        <dbReference type="Proteomes" id="UP000006655"/>
    </source>
</evidence>
<dbReference type="EMBL" id="CP001743">
    <property type="protein sequence ID" value="ADD29400.1"/>
    <property type="molecule type" value="Genomic_DNA"/>
</dbReference>
<gene>
    <name evidence="2" type="ordered locus">Mrub_2650</name>
</gene>
<evidence type="ECO:0000313" key="2">
    <source>
        <dbReference type="EMBL" id="ADD29400.1"/>
    </source>
</evidence>
<protein>
    <submittedName>
        <fullName evidence="2">Uncharacterized protein</fullName>
    </submittedName>
</protein>
<keyword evidence="1" id="KW-0472">Membrane</keyword>
<sequence length="47" mass="5344">MVSFIQIFSIANPLSGWFAAYILWQAKAGKNARLYGFLCVCSYNHKD</sequence>
<accession>A0A806CN79</accession>
<feature type="transmembrane region" description="Helical" evidence="1">
    <location>
        <begin position="6"/>
        <end position="24"/>
    </location>
</feature>
<proteinExistence type="predicted"/>
<keyword evidence="1" id="KW-1133">Transmembrane helix</keyword>
<reference evidence="2 3" key="1">
    <citation type="journal article" date="2010" name="Stand. Genomic Sci.">
        <title>Complete genome sequence of Meiothermus ruber type strain (21).</title>
        <authorList>
            <person name="Tindall B.J."/>
            <person name="Sikorski J."/>
            <person name="Lucas S."/>
            <person name="Goltsman E."/>
            <person name="Copeland A."/>
            <person name="Glavina Del Rio T."/>
            <person name="Nolan M."/>
            <person name="Tice H."/>
            <person name="Cheng J.F."/>
            <person name="Han C."/>
            <person name="Pitluck S."/>
            <person name="Liolios K."/>
            <person name="Ivanova N."/>
            <person name="Mavromatis K."/>
            <person name="Ovchinnikova G."/>
            <person name="Pati A."/>
            <person name="Fahnrich R."/>
            <person name="Goodwin L."/>
            <person name="Chen A."/>
            <person name="Palaniappan K."/>
            <person name="Land M."/>
            <person name="Hauser L."/>
            <person name="Chang Y.J."/>
            <person name="Jeffries C.D."/>
            <person name="Rohde M."/>
            <person name="Goker M."/>
            <person name="Woyke T."/>
            <person name="Bristow J."/>
            <person name="Eisen J.A."/>
            <person name="Markowitz V."/>
            <person name="Hugenholtz P."/>
            <person name="Kyrpides N.C."/>
            <person name="Klenk H.P."/>
            <person name="Lapidus A."/>
        </authorList>
    </citation>
    <scope>NUCLEOTIDE SEQUENCE [LARGE SCALE GENOMIC DNA]</scope>
    <source>
        <strain evidence="3">ATCC 35948 / DSM 1279 / VKM B-1258 / 21</strain>
    </source>
</reference>
<keyword evidence="1" id="KW-0812">Transmembrane</keyword>
<evidence type="ECO:0000256" key="1">
    <source>
        <dbReference type="SAM" id="Phobius"/>
    </source>
</evidence>
<name>A0A806CN79_MEIRD</name>
<dbReference type="Proteomes" id="UP000006655">
    <property type="component" value="Chromosome"/>
</dbReference>
<dbReference type="AlphaFoldDB" id="A0A806CN79"/>
<dbReference type="KEGG" id="mrb:Mrub_2650"/>
<keyword evidence="3" id="KW-1185">Reference proteome</keyword>